<keyword evidence="2" id="KW-1003">Cell membrane</keyword>
<feature type="transmembrane region" description="Helical" evidence="6">
    <location>
        <begin position="112"/>
        <end position="130"/>
    </location>
</feature>
<dbReference type="CDD" id="cd16380">
    <property type="entry name" value="YitT_C"/>
    <property type="match status" value="1"/>
</dbReference>
<name>A0A926NDS5_9BACL</name>
<evidence type="ECO:0000256" key="1">
    <source>
        <dbReference type="ARBA" id="ARBA00004651"/>
    </source>
</evidence>
<evidence type="ECO:0000256" key="5">
    <source>
        <dbReference type="ARBA" id="ARBA00023136"/>
    </source>
</evidence>
<dbReference type="Pfam" id="PF02588">
    <property type="entry name" value="YitT_membrane"/>
    <property type="match status" value="1"/>
</dbReference>
<evidence type="ECO:0000256" key="4">
    <source>
        <dbReference type="ARBA" id="ARBA00022989"/>
    </source>
</evidence>
<dbReference type="InterPro" id="IPR015867">
    <property type="entry name" value="N-reg_PII/ATP_PRibTrfase_C"/>
</dbReference>
<comment type="caution">
    <text evidence="8">The sequence shown here is derived from an EMBL/GenBank/DDBJ whole genome shotgun (WGS) entry which is preliminary data.</text>
</comment>
<comment type="subcellular location">
    <subcellularLocation>
        <location evidence="1">Cell membrane</location>
        <topology evidence="1">Multi-pass membrane protein</topology>
    </subcellularLocation>
</comment>
<dbReference type="RefSeq" id="WP_191138252.1">
    <property type="nucleotide sequence ID" value="NZ_JACXAG020000001.1"/>
</dbReference>
<dbReference type="PIRSF" id="PIRSF006483">
    <property type="entry name" value="Membrane_protein_YitT"/>
    <property type="match status" value="1"/>
</dbReference>
<feature type="transmembrane region" description="Helical" evidence="6">
    <location>
        <begin position="12"/>
        <end position="32"/>
    </location>
</feature>
<evidence type="ECO:0000313" key="8">
    <source>
        <dbReference type="EMBL" id="MBD1371598.1"/>
    </source>
</evidence>
<proteinExistence type="predicted"/>
<keyword evidence="9" id="KW-1185">Reference proteome</keyword>
<feature type="transmembrane region" description="Helical" evidence="6">
    <location>
        <begin position="150"/>
        <end position="173"/>
    </location>
</feature>
<dbReference type="AlphaFoldDB" id="A0A926NDS5"/>
<evidence type="ECO:0000256" key="6">
    <source>
        <dbReference type="SAM" id="Phobius"/>
    </source>
</evidence>
<dbReference type="InterPro" id="IPR003740">
    <property type="entry name" value="YitT"/>
</dbReference>
<keyword evidence="5 6" id="KW-0472">Membrane</keyword>
<feature type="domain" description="DUF2179" evidence="7">
    <location>
        <begin position="225"/>
        <end position="279"/>
    </location>
</feature>
<evidence type="ECO:0000313" key="9">
    <source>
        <dbReference type="Proteomes" id="UP000661691"/>
    </source>
</evidence>
<evidence type="ECO:0000256" key="2">
    <source>
        <dbReference type="ARBA" id="ARBA00022475"/>
    </source>
</evidence>
<dbReference type="Proteomes" id="UP000661691">
    <property type="component" value="Unassembled WGS sequence"/>
</dbReference>
<organism evidence="8 9">
    <name type="scientific">Polycladospora coralii</name>
    <dbReference type="NCBI Taxonomy" id="2771432"/>
    <lineage>
        <taxon>Bacteria</taxon>
        <taxon>Bacillati</taxon>
        <taxon>Bacillota</taxon>
        <taxon>Bacilli</taxon>
        <taxon>Bacillales</taxon>
        <taxon>Thermoactinomycetaceae</taxon>
        <taxon>Polycladospora</taxon>
    </lineage>
</organism>
<dbReference type="InterPro" id="IPR019264">
    <property type="entry name" value="DUF2179"/>
</dbReference>
<dbReference type="Pfam" id="PF10035">
    <property type="entry name" value="DUF2179"/>
    <property type="match status" value="1"/>
</dbReference>
<reference evidence="8" key="1">
    <citation type="submission" date="2020-09" db="EMBL/GenBank/DDBJ databases">
        <title>A novel bacterium of genus Hazenella, isolated from South China Sea.</title>
        <authorList>
            <person name="Huang H."/>
            <person name="Mo K."/>
            <person name="Hu Y."/>
        </authorList>
    </citation>
    <scope>NUCLEOTIDE SEQUENCE</scope>
    <source>
        <strain evidence="8">IB182357</strain>
    </source>
</reference>
<keyword evidence="4 6" id="KW-1133">Transmembrane helix</keyword>
<gene>
    <name evidence="8" type="ORF">IC620_04405</name>
</gene>
<dbReference type="PANTHER" id="PTHR33545:SF4">
    <property type="entry name" value="UPF0750 MEMBRANE PROTEIN YXKD"/>
    <property type="match status" value="1"/>
</dbReference>
<dbReference type="InterPro" id="IPR051461">
    <property type="entry name" value="UPF0750_membrane"/>
</dbReference>
<evidence type="ECO:0000256" key="3">
    <source>
        <dbReference type="ARBA" id="ARBA00022692"/>
    </source>
</evidence>
<feature type="transmembrane region" description="Helical" evidence="6">
    <location>
        <begin position="44"/>
        <end position="72"/>
    </location>
</feature>
<dbReference type="Gene3D" id="3.30.70.120">
    <property type="match status" value="1"/>
</dbReference>
<accession>A0A926NDS5</accession>
<dbReference type="GO" id="GO:0005886">
    <property type="term" value="C:plasma membrane"/>
    <property type="evidence" value="ECO:0007669"/>
    <property type="project" value="UniProtKB-SubCell"/>
</dbReference>
<dbReference type="EMBL" id="JACXAH010000005">
    <property type="protein sequence ID" value="MBD1371598.1"/>
    <property type="molecule type" value="Genomic_DNA"/>
</dbReference>
<keyword evidence="3 6" id="KW-0812">Transmembrane</keyword>
<dbReference type="PANTHER" id="PTHR33545">
    <property type="entry name" value="UPF0750 MEMBRANE PROTEIN YITT-RELATED"/>
    <property type="match status" value="1"/>
</dbReference>
<evidence type="ECO:0000259" key="7">
    <source>
        <dbReference type="Pfam" id="PF10035"/>
    </source>
</evidence>
<protein>
    <submittedName>
        <fullName evidence="8">YitT family protein</fullName>
    </submittedName>
</protein>
<sequence length="295" mass="31964">MKNNKLLFHARNILLIFIGTLLFSFGINYFAIPNELAEGGFTGIAILLYYMFDWTPAYIIFILNIPLIFIGLKVFGKQTFVYTIVGILFSTISLKLTEDVSSRIGTTITDPLLAALYTGVFVGAGLGLIFRTGGTTGGVDIIARLANKYFALSIGRTIFILDFAIILSSVPVIGLNKMMYTLVAIFVGARVIDFVIEGANASKAATIISNVPQKLAKTITKKMDRGVTLLKGQGGYTGKEKEVLYVVVAPNELPKLKAIVNELDSNAFVVVHDARDVLGEGFTFDKINGNGTTPS</sequence>